<proteinExistence type="predicted"/>
<accession>A0A346FCI0</accession>
<dbReference type="EMBL" id="MH479913">
    <property type="protein sequence ID" value="AXN53444.1"/>
    <property type="molecule type" value="Genomic_DNA"/>
</dbReference>
<dbReference type="GeneID" id="54998459"/>
<sequence length="120" mass="13416">MKDVSKYLIAGVLSEGLNDGLNEVELAQAVLDVLEDARAERESHTVRHLRWSLKHANKERGRMSTRIHELKGEVALLREVNRDKVVEAVADDWWPTEDHAKGLVGQPLISNGYVGANHAD</sequence>
<keyword evidence="2" id="KW-1185">Reference proteome</keyword>
<organism evidence="1 2">
    <name type="scientific">Gordonia phage Fryberger</name>
    <dbReference type="NCBI Taxonomy" id="2250392"/>
    <lineage>
        <taxon>Viruses</taxon>
        <taxon>Duplodnaviria</taxon>
        <taxon>Heunggongvirae</taxon>
        <taxon>Uroviricota</taxon>
        <taxon>Caudoviricetes</taxon>
        <taxon>Ronaldovirus</taxon>
        <taxon>Ronaldovirus fryberger</taxon>
    </lineage>
</organism>
<reference evidence="1 2" key="1">
    <citation type="submission" date="2018-06" db="EMBL/GenBank/DDBJ databases">
        <authorList>
            <person name="Searcy Z.E."/>
            <person name="Delesalle V.A."/>
            <person name="Garlena R.A."/>
            <person name="Russell D.A."/>
            <person name="Pope W.H."/>
            <person name="Jacobs-Sera D."/>
            <person name="Hatfull G.F."/>
        </authorList>
    </citation>
    <scope>NUCLEOTIDE SEQUENCE [LARGE SCALE GENOMIC DNA]</scope>
</reference>
<protein>
    <submittedName>
        <fullName evidence="1">Uncharacterized protein</fullName>
    </submittedName>
</protein>
<name>A0A346FCI0_9CAUD</name>
<evidence type="ECO:0000313" key="1">
    <source>
        <dbReference type="EMBL" id="AXN53444.1"/>
    </source>
</evidence>
<gene>
    <name evidence="1" type="primary">26</name>
    <name evidence="1" type="ORF">SEA_FRYBERGER_26</name>
</gene>
<dbReference type="KEGG" id="vg:54998459"/>
<evidence type="ECO:0000313" key="2">
    <source>
        <dbReference type="Proteomes" id="UP000259952"/>
    </source>
</evidence>
<dbReference type="RefSeq" id="YP_009807578.1">
    <property type="nucleotide sequence ID" value="NC_048027.1"/>
</dbReference>
<dbReference type="Proteomes" id="UP000259952">
    <property type="component" value="Segment"/>
</dbReference>